<keyword evidence="1" id="KW-1133">Transmembrane helix</keyword>
<name>A0A848KL44_9NOCA</name>
<evidence type="ECO:0000256" key="1">
    <source>
        <dbReference type="SAM" id="Phobius"/>
    </source>
</evidence>
<proteinExistence type="predicted"/>
<evidence type="ECO:0000313" key="2">
    <source>
        <dbReference type="EMBL" id="NMN98989.1"/>
    </source>
</evidence>
<dbReference type="Proteomes" id="UP000535543">
    <property type="component" value="Unassembled WGS sequence"/>
</dbReference>
<dbReference type="InterPro" id="IPR032820">
    <property type="entry name" value="ATPase_put"/>
</dbReference>
<feature type="transmembrane region" description="Helical" evidence="1">
    <location>
        <begin position="38"/>
        <end position="60"/>
    </location>
</feature>
<accession>A0A848KL44</accession>
<reference evidence="2 3" key="1">
    <citation type="submission" date="2019-05" db="EMBL/GenBank/DDBJ databases">
        <authorList>
            <person name="Lee S.D."/>
        </authorList>
    </citation>
    <scope>NUCLEOTIDE SEQUENCE [LARGE SCALE GENOMIC DNA]</scope>
    <source>
        <strain evidence="2 3">YC2-7</strain>
    </source>
</reference>
<dbReference type="AlphaFoldDB" id="A0A848KL44"/>
<keyword evidence="3" id="KW-1185">Reference proteome</keyword>
<organism evidence="2 3">
    <name type="scientific">Antrihabitans stalactiti</name>
    <dbReference type="NCBI Taxonomy" id="2584121"/>
    <lineage>
        <taxon>Bacteria</taxon>
        <taxon>Bacillati</taxon>
        <taxon>Actinomycetota</taxon>
        <taxon>Actinomycetes</taxon>
        <taxon>Mycobacteriales</taxon>
        <taxon>Nocardiaceae</taxon>
        <taxon>Antrihabitans</taxon>
    </lineage>
</organism>
<keyword evidence="1" id="KW-0472">Membrane</keyword>
<comment type="caution">
    <text evidence="2">The sequence shown here is derived from an EMBL/GenBank/DDBJ whole genome shotgun (WGS) entry which is preliminary data.</text>
</comment>
<evidence type="ECO:0000313" key="3">
    <source>
        <dbReference type="Proteomes" id="UP000535543"/>
    </source>
</evidence>
<feature type="transmembrane region" description="Helical" evidence="1">
    <location>
        <begin position="12"/>
        <end position="32"/>
    </location>
</feature>
<dbReference type="RefSeq" id="WP_169593827.1">
    <property type="nucleotide sequence ID" value="NZ_VCQU01000013.1"/>
</dbReference>
<gene>
    <name evidence="2" type="ORF">FGL95_28535</name>
</gene>
<dbReference type="Pfam" id="PF09527">
    <property type="entry name" value="ATPase_gene1"/>
    <property type="match status" value="1"/>
</dbReference>
<reference evidence="2 3" key="2">
    <citation type="submission" date="2020-06" db="EMBL/GenBank/DDBJ databases">
        <title>Antribacter stalactiti gen. nov., sp. nov., a new member of the family Nacardiaceae isolated from a cave.</title>
        <authorList>
            <person name="Kim I.S."/>
        </authorList>
    </citation>
    <scope>NUCLEOTIDE SEQUENCE [LARGE SCALE GENOMIC DNA]</scope>
    <source>
        <strain evidence="2 3">YC2-7</strain>
    </source>
</reference>
<keyword evidence="1" id="KW-0812">Transmembrane</keyword>
<protein>
    <submittedName>
        <fullName evidence="2">AtpZ/AtpI family protein</fullName>
    </submittedName>
</protein>
<sequence length="68" mass="6935">MASEPPSTRQLIGLGATITGSVVAGLVLGFVLDASLHTSPIFVLVGLAVGIVCAAVSMFVQFRAFSKD</sequence>
<dbReference type="EMBL" id="VCQU01000013">
    <property type="protein sequence ID" value="NMN98989.1"/>
    <property type="molecule type" value="Genomic_DNA"/>
</dbReference>